<sequence length="415" mass="47097">MDINDVLQAINERYFAAIIGGHLRYFEDRFPLQGMNDQAMTFTLAPNTVQIPNNTGFRNEPAFKHWKVWRERRFYPDGFVLDANVEGHKERAYNLWQGYGVVPEKGDITPFKQHLELVEPAAREYVWKWLCWVVQNPADKPKVALVLRGEEGVGKGFIGQALVRLFGEHAMQLTQRRHVTGNFNAHLRHICLLFADEADFTGGDGEGVLKTLITEETMSIEAKGIDVRQERSHVAMFMSTNHDWAIPAGLGARRFVVADISNERKRDSEYFGALFGWLEGEGASHLLAAALAEDLSDWHPEKDRVVTSALAEQKINSLKGLNKVLFNLLWEGNAPSEIPTSWFVSEAVKEGEKQNVPMLLSHRLRKSGWKKTRRPGWQPPASLAEAREALFPGTAWPEGGDQWLRYDSFTDEVPF</sequence>
<accession>A0A850HF60</accession>
<proteinExistence type="predicted"/>
<keyword evidence="3" id="KW-1185">Reference proteome</keyword>
<dbReference type="PROSITE" id="PS00675">
    <property type="entry name" value="SIGMA54_INTERACT_1"/>
    <property type="match status" value="1"/>
</dbReference>
<dbReference type="InterPro" id="IPR025662">
    <property type="entry name" value="Sigma_54_int_dom_ATP-bd_1"/>
</dbReference>
<gene>
    <name evidence="2" type="ORF">HUO12_13380</name>
</gene>
<dbReference type="EMBL" id="JABWTA010000001">
    <property type="protein sequence ID" value="NVE95891.1"/>
    <property type="molecule type" value="Genomic_DNA"/>
</dbReference>
<reference evidence="2 3" key="1">
    <citation type="submission" date="2020-06" db="EMBL/GenBank/DDBJ databases">
        <title>Altererythrobacter lutimaris sp. nov., a marine bacterium isolated from a tidal flat.</title>
        <authorList>
            <person name="Kim D."/>
            <person name="Yoo Y."/>
            <person name="Kim J.-J."/>
        </authorList>
    </citation>
    <scope>NUCLEOTIDE SEQUENCE [LARGE SCALE GENOMIC DNA]</scope>
    <source>
        <strain evidence="2 3">JGD-16</strain>
    </source>
</reference>
<organism evidence="2 3">
    <name type="scientific">Altererythrobacter lutimaris</name>
    <dbReference type="NCBI Taxonomy" id="2743979"/>
    <lineage>
        <taxon>Bacteria</taxon>
        <taxon>Pseudomonadati</taxon>
        <taxon>Pseudomonadota</taxon>
        <taxon>Alphaproteobacteria</taxon>
        <taxon>Sphingomonadales</taxon>
        <taxon>Erythrobacteraceae</taxon>
        <taxon>Altererythrobacter</taxon>
    </lineage>
</organism>
<dbReference type="AlphaFoldDB" id="A0A850HF60"/>
<dbReference type="Gene3D" id="3.40.50.300">
    <property type="entry name" value="P-loop containing nucleotide triphosphate hydrolases"/>
    <property type="match status" value="1"/>
</dbReference>
<dbReference type="RefSeq" id="WP_176274071.1">
    <property type="nucleotide sequence ID" value="NZ_JABWTA010000001.1"/>
</dbReference>
<dbReference type="SUPFAM" id="SSF52540">
    <property type="entry name" value="P-loop containing nucleoside triphosphate hydrolases"/>
    <property type="match status" value="1"/>
</dbReference>
<comment type="caution">
    <text evidence="2">The sequence shown here is derived from an EMBL/GenBank/DDBJ whole genome shotgun (WGS) entry which is preliminary data.</text>
</comment>
<evidence type="ECO:0000313" key="2">
    <source>
        <dbReference type="EMBL" id="NVE95891.1"/>
    </source>
</evidence>
<name>A0A850HF60_9SPHN</name>
<dbReference type="Pfam" id="PF19263">
    <property type="entry name" value="DUF5906"/>
    <property type="match status" value="1"/>
</dbReference>
<evidence type="ECO:0000259" key="1">
    <source>
        <dbReference type="Pfam" id="PF19263"/>
    </source>
</evidence>
<dbReference type="InterPro" id="IPR045455">
    <property type="entry name" value="NrS-1_pol-like_helicase"/>
</dbReference>
<protein>
    <recommendedName>
        <fullName evidence="1">NrS-1 polymerase-like helicase domain-containing protein</fullName>
    </recommendedName>
</protein>
<dbReference type="Proteomes" id="UP000546031">
    <property type="component" value="Unassembled WGS sequence"/>
</dbReference>
<feature type="domain" description="NrS-1 polymerase-like helicase" evidence="1">
    <location>
        <begin position="147"/>
        <end position="249"/>
    </location>
</feature>
<evidence type="ECO:0000313" key="3">
    <source>
        <dbReference type="Proteomes" id="UP000546031"/>
    </source>
</evidence>
<dbReference type="InterPro" id="IPR027417">
    <property type="entry name" value="P-loop_NTPase"/>
</dbReference>